<dbReference type="EMBL" id="MTYJ01000136">
    <property type="protein sequence ID" value="OQV12784.1"/>
    <property type="molecule type" value="Genomic_DNA"/>
</dbReference>
<dbReference type="InterPro" id="IPR036770">
    <property type="entry name" value="Ankyrin_rpt-contain_sf"/>
</dbReference>
<organism evidence="4 5">
    <name type="scientific">Hypsibius exemplaris</name>
    <name type="common">Freshwater tardigrade</name>
    <dbReference type="NCBI Taxonomy" id="2072580"/>
    <lineage>
        <taxon>Eukaryota</taxon>
        <taxon>Metazoa</taxon>
        <taxon>Ecdysozoa</taxon>
        <taxon>Tardigrada</taxon>
        <taxon>Eutardigrada</taxon>
        <taxon>Parachela</taxon>
        <taxon>Hypsibioidea</taxon>
        <taxon>Hypsibiidae</taxon>
        <taxon>Hypsibius</taxon>
    </lineage>
</organism>
<feature type="repeat" description="ANK" evidence="3">
    <location>
        <begin position="244"/>
        <end position="276"/>
    </location>
</feature>
<dbReference type="PANTHER" id="PTHR24198:SF165">
    <property type="entry name" value="ANKYRIN REPEAT-CONTAINING PROTEIN-RELATED"/>
    <property type="match status" value="1"/>
</dbReference>
<evidence type="ECO:0000313" key="5">
    <source>
        <dbReference type="Proteomes" id="UP000192578"/>
    </source>
</evidence>
<dbReference type="PANTHER" id="PTHR24198">
    <property type="entry name" value="ANKYRIN REPEAT AND PROTEIN KINASE DOMAIN-CONTAINING PROTEIN"/>
    <property type="match status" value="1"/>
</dbReference>
<sequence>MDPILLSDVNTADEDPSLEESTVGINEAPAGAATAAATVAATAAATAAAAVDVSTEASLDVRLLERSRVVKKAAPLHLPASGEVLVPEEIGQTLLRSLKTADEVAIDRCLSLLEFLFKQQPEEVKQRLNTIPDESGQNALHIAAFSSSAGTIRRLLELGADPLLAEPVLGHLPVHRACTRRMGAGPVVLALISGTVGESTVLSQDEAEYIPFWTAAEERNISAMEALLTLLPDAQLTYKNSARKGDTVLHHVARRKELNMIKTLIMSGAAINTANLDGQTVTHIVAATGQVDALEFLLSQRHAQQLDLDLTDSVRHPKQLPM</sequence>
<name>A0A1W0WC52_HYPEX</name>
<evidence type="ECO:0000256" key="2">
    <source>
        <dbReference type="ARBA" id="ARBA00023043"/>
    </source>
</evidence>
<evidence type="ECO:0000313" key="4">
    <source>
        <dbReference type="EMBL" id="OQV12784.1"/>
    </source>
</evidence>
<dbReference type="InterPro" id="IPR002110">
    <property type="entry name" value="Ankyrin_rpt"/>
</dbReference>
<dbReference type="PROSITE" id="PS50297">
    <property type="entry name" value="ANK_REP_REGION"/>
    <property type="match status" value="2"/>
</dbReference>
<proteinExistence type="predicted"/>
<keyword evidence="1" id="KW-0677">Repeat</keyword>
<gene>
    <name evidence="4" type="ORF">BV898_12911</name>
</gene>
<keyword evidence="2 3" id="KW-0040">ANK repeat</keyword>
<dbReference type="AlphaFoldDB" id="A0A1W0WC52"/>
<keyword evidence="5" id="KW-1185">Reference proteome</keyword>
<dbReference type="Proteomes" id="UP000192578">
    <property type="component" value="Unassembled WGS sequence"/>
</dbReference>
<protein>
    <submittedName>
        <fullName evidence="4">Uncharacterized protein</fullName>
    </submittedName>
</protein>
<evidence type="ECO:0000256" key="3">
    <source>
        <dbReference type="PROSITE-ProRule" id="PRU00023"/>
    </source>
</evidence>
<dbReference type="SUPFAM" id="SSF48403">
    <property type="entry name" value="Ankyrin repeat"/>
    <property type="match status" value="1"/>
</dbReference>
<dbReference type="Gene3D" id="1.25.40.20">
    <property type="entry name" value="Ankyrin repeat-containing domain"/>
    <property type="match status" value="1"/>
</dbReference>
<dbReference type="OrthoDB" id="194358at2759"/>
<dbReference type="SMART" id="SM00248">
    <property type="entry name" value="ANK"/>
    <property type="match status" value="4"/>
</dbReference>
<feature type="repeat" description="ANK" evidence="3">
    <location>
        <begin position="135"/>
        <end position="167"/>
    </location>
</feature>
<comment type="caution">
    <text evidence="4">The sequence shown here is derived from an EMBL/GenBank/DDBJ whole genome shotgun (WGS) entry which is preliminary data.</text>
</comment>
<accession>A0A1W0WC52</accession>
<dbReference type="Pfam" id="PF00023">
    <property type="entry name" value="Ank"/>
    <property type="match status" value="1"/>
</dbReference>
<evidence type="ECO:0000256" key="1">
    <source>
        <dbReference type="ARBA" id="ARBA00022737"/>
    </source>
</evidence>
<dbReference type="Pfam" id="PF12796">
    <property type="entry name" value="Ank_2"/>
    <property type="match status" value="1"/>
</dbReference>
<dbReference type="PROSITE" id="PS50088">
    <property type="entry name" value="ANK_REPEAT"/>
    <property type="match status" value="2"/>
</dbReference>
<reference evidence="5" key="1">
    <citation type="submission" date="2017-01" db="EMBL/GenBank/DDBJ databases">
        <title>Comparative genomics of anhydrobiosis in the tardigrade Hypsibius dujardini.</title>
        <authorList>
            <person name="Yoshida Y."/>
            <person name="Koutsovoulos G."/>
            <person name="Laetsch D."/>
            <person name="Stevens L."/>
            <person name="Kumar S."/>
            <person name="Horikawa D."/>
            <person name="Ishino K."/>
            <person name="Komine S."/>
            <person name="Tomita M."/>
            <person name="Blaxter M."/>
            <person name="Arakawa K."/>
        </authorList>
    </citation>
    <scope>NUCLEOTIDE SEQUENCE [LARGE SCALE GENOMIC DNA]</scope>
    <source>
        <strain evidence="5">Z151</strain>
    </source>
</reference>